<evidence type="ECO:0008006" key="4">
    <source>
        <dbReference type="Google" id="ProtNLM"/>
    </source>
</evidence>
<feature type="compositionally biased region" description="Basic residues" evidence="2">
    <location>
        <begin position="359"/>
        <end position="369"/>
    </location>
</feature>
<dbReference type="AlphaFoldDB" id="A0A094ZQ63"/>
<dbReference type="PANTHER" id="PTHR12353:SF1">
    <property type="entry name" value="DISKS LARGE-ASSOCIATED PROTEIN 5"/>
    <property type="match status" value="1"/>
</dbReference>
<dbReference type="InterPro" id="IPR005026">
    <property type="entry name" value="SAPAP"/>
</dbReference>
<dbReference type="GO" id="GO:0023052">
    <property type="term" value="P:signaling"/>
    <property type="evidence" value="ECO:0007669"/>
    <property type="project" value="InterPro"/>
</dbReference>
<name>A0A094ZQ63_SCHHA</name>
<evidence type="ECO:0000256" key="1">
    <source>
        <dbReference type="ARBA" id="ARBA00008839"/>
    </source>
</evidence>
<reference evidence="3" key="1">
    <citation type="journal article" date="2012" name="Nat. Genet.">
        <title>Whole-genome sequence of Schistosoma haematobium.</title>
        <authorList>
            <person name="Young N.D."/>
            <person name="Jex A.R."/>
            <person name="Li B."/>
            <person name="Liu S."/>
            <person name="Yang L."/>
            <person name="Xiong Z."/>
            <person name="Li Y."/>
            <person name="Cantacessi C."/>
            <person name="Hall R.S."/>
            <person name="Xu X."/>
            <person name="Chen F."/>
            <person name="Wu X."/>
            <person name="Zerlotini A."/>
            <person name="Oliveira G."/>
            <person name="Hofmann A."/>
            <person name="Zhang G."/>
            <person name="Fang X."/>
            <person name="Kang Y."/>
            <person name="Campbell B.E."/>
            <person name="Loukas A."/>
            <person name="Ranganathan S."/>
            <person name="Rollinson D."/>
            <person name="Rinaldi G."/>
            <person name="Brindley P.J."/>
            <person name="Yang H."/>
            <person name="Wang J."/>
            <person name="Wang J."/>
            <person name="Gasser R.B."/>
        </authorList>
    </citation>
    <scope>NUCLEOTIDE SEQUENCE [LARGE SCALE GENOMIC DNA]</scope>
</reference>
<dbReference type="PANTHER" id="PTHR12353">
    <property type="entry name" value="DISKS LARGE-ASSOCIATED PROTEIN DAP SAP90/PSD-95-ASSOCIATED PROTEIN"/>
    <property type="match status" value="1"/>
</dbReference>
<proteinExistence type="inferred from homology"/>
<dbReference type="EMBL" id="KL250820">
    <property type="protein sequence ID" value="KGB36865.1"/>
    <property type="molecule type" value="Genomic_DNA"/>
</dbReference>
<gene>
    <name evidence="3" type="ORF">MS3_05190</name>
</gene>
<organism evidence="3">
    <name type="scientific">Schistosoma haematobium</name>
    <name type="common">Blood fluke</name>
    <dbReference type="NCBI Taxonomy" id="6185"/>
    <lineage>
        <taxon>Eukaryota</taxon>
        <taxon>Metazoa</taxon>
        <taxon>Spiralia</taxon>
        <taxon>Lophotrochozoa</taxon>
        <taxon>Platyhelminthes</taxon>
        <taxon>Trematoda</taxon>
        <taxon>Digenea</taxon>
        <taxon>Strigeidida</taxon>
        <taxon>Schistosomatoidea</taxon>
        <taxon>Schistosomatidae</taxon>
        <taxon>Schistosoma</taxon>
    </lineage>
</organism>
<accession>A0A094ZQ63</accession>
<sequence>MRKRVHIDVVPKTPEGGHIDFRQISAEEIEFDSEITIKSSLLRECKPGNVWFEEGDSDDDDKKPKFVARKSMDLRKIRSEKDRFQAICSSPMVDSRPRRLSYSKSFSEGVLDPSNSKTPLRLPKYDDLVSSASRRLSRIIINRRFSLLETNHNDPSVGGSQLKTTTPITKYEKQRVKKKCSSASEEKENIKPSNNNIVTATPVSKEVFDDVSNSSAHDPCSVSEFRVLADMETARLLALCGDWNCVLSEECDNIPEKGRSLDSIRATVGKCQLLLQKKLPFFKSLIEMAETSLGKSDTLPNSATAPEATINDLLGYWTLVADEISLSDSAFERLRVWRDELHWSIDQCPVTPARSQIVKRRGRLSKQIKRLPTPKSNKSRKSQSVSDEVLNTDSVNPSLSKKLGSTVKATKDVQKKPAKSRFAEFLRAKKALTVEATSTDHGQHQSYHQSENIVDTLSPLGLHPVDRNFTIQK</sequence>
<protein>
    <recommendedName>
        <fullName evidence="4">Disks large-associated protein 5</fullName>
    </recommendedName>
</protein>
<evidence type="ECO:0000256" key="2">
    <source>
        <dbReference type="SAM" id="MobiDB-lite"/>
    </source>
</evidence>
<dbReference type="STRING" id="6185.A0A094ZQ63"/>
<comment type="similarity">
    <text evidence="1">Belongs to the SAPAP family.</text>
</comment>
<feature type="region of interest" description="Disordered" evidence="2">
    <location>
        <begin position="359"/>
        <end position="412"/>
    </location>
</feature>
<feature type="compositionally biased region" description="Polar residues" evidence="2">
    <location>
        <begin position="382"/>
        <end position="399"/>
    </location>
</feature>
<evidence type="ECO:0000313" key="3">
    <source>
        <dbReference type="EMBL" id="KGB36865.1"/>
    </source>
</evidence>